<dbReference type="PANTHER" id="PTHR12863:SF1">
    <property type="entry name" value="FATTY ACID 2-HYDROXYLASE"/>
    <property type="match status" value="1"/>
</dbReference>
<evidence type="ECO:0000256" key="12">
    <source>
        <dbReference type="ARBA" id="ARBA00023136"/>
    </source>
</evidence>
<evidence type="ECO:0000256" key="7">
    <source>
        <dbReference type="ARBA" id="ARBA00022832"/>
    </source>
</evidence>
<keyword evidence="10" id="KW-0560">Oxidoreductase</keyword>
<comment type="cofactor">
    <cofactor evidence="1">
        <name>Zn(2+)</name>
        <dbReference type="ChEBI" id="CHEBI:29105"/>
    </cofactor>
</comment>
<evidence type="ECO:0000256" key="8">
    <source>
        <dbReference type="ARBA" id="ARBA00022833"/>
    </source>
</evidence>
<evidence type="ECO:0000313" key="17">
    <source>
        <dbReference type="Proteomes" id="UP000634011"/>
    </source>
</evidence>
<keyword evidence="7" id="KW-0276">Fatty acid metabolism</keyword>
<evidence type="ECO:0000256" key="5">
    <source>
        <dbReference type="ARBA" id="ARBA00022723"/>
    </source>
</evidence>
<accession>A0A923HKF8</accession>
<dbReference type="GO" id="GO:0006633">
    <property type="term" value="P:fatty acid biosynthetic process"/>
    <property type="evidence" value="ECO:0007669"/>
    <property type="project" value="UniProtKB-KW"/>
</dbReference>
<keyword evidence="5" id="KW-0479">Metal-binding</keyword>
<evidence type="ECO:0000256" key="3">
    <source>
        <dbReference type="ARBA" id="ARBA00022516"/>
    </source>
</evidence>
<keyword evidence="12 14" id="KW-0472">Membrane</keyword>
<evidence type="ECO:0000259" key="15">
    <source>
        <dbReference type="Pfam" id="PF04116"/>
    </source>
</evidence>
<keyword evidence="3" id="KW-0444">Lipid biosynthesis</keyword>
<evidence type="ECO:0000256" key="9">
    <source>
        <dbReference type="ARBA" id="ARBA00022989"/>
    </source>
</evidence>
<evidence type="ECO:0000256" key="1">
    <source>
        <dbReference type="ARBA" id="ARBA00001947"/>
    </source>
</evidence>
<keyword evidence="4 14" id="KW-0812">Transmembrane</keyword>
<keyword evidence="13" id="KW-0275">Fatty acid biosynthesis</keyword>
<name>A0A923HKF8_9BURK</name>
<keyword evidence="9 14" id="KW-1133">Transmembrane helix</keyword>
<evidence type="ECO:0000256" key="13">
    <source>
        <dbReference type="ARBA" id="ARBA00023160"/>
    </source>
</evidence>
<dbReference type="AlphaFoldDB" id="A0A923HKF8"/>
<dbReference type="RefSeq" id="WP_186913316.1">
    <property type="nucleotide sequence ID" value="NZ_JACOFV010000014.1"/>
</dbReference>
<evidence type="ECO:0000256" key="10">
    <source>
        <dbReference type="ARBA" id="ARBA00023002"/>
    </source>
</evidence>
<dbReference type="GO" id="GO:0016020">
    <property type="term" value="C:membrane"/>
    <property type="evidence" value="ECO:0007669"/>
    <property type="project" value="InterPro"/>
</dbReference>
<keyword evidence="6" id="KW-0256">Endoplasmic reticulum</keyword>
<sequence>MKKLFHLKVDMSFLSLEQSRRDIAIDFLFYGFNTLFLTLLLCAICPSNKWLMSLFLVALGVVISSAVEYLSHRFILHGLKPFSVWHHRHHQQPKSSIGTPTIVSAALILVLIFLPMWLFTTSFYAIAITLGVVVGYGAYIVTHHATHHWKGRNGWLVNRKRWHALHHCVNPDCCYGVSSSFWDHLFATGTKKIKVENKY</sequence>
<feature type="domain" description="Fatty acid hydroxylase" evidence="15">
    <location>
        <begin position="58"/>
        <end position="188"/>
    </location>
</feature>
<comment type="subcellular location">
    <subcellularLocation>
        <location evidence="2">Endoplasmic reticulum membrane</location>
        <topology evidence="2">Multi-pass membrane protein</topology>
    </subcellularLocation>
</comment>
<evidence type="ECO:0000256" key="2">
    <source>
        <dbReference type="ARBA" id="ARBA00004477"/>
    </source>
</evidence>
<dbReference type="GO" id="GO:0080132">
    <property type="term" value="F:fatty acid 2-hydroxylase activity"/>
    <property type="evidence" value="ECO:0007669"/>
    <property type="project" value="InterPro"/>
</dbReference>
<feature type="transmembrane region" description="Helical" evidence="14">
    <location>
        <begin position="123"/>
        <end position="142"/>
    </location>
</feature>
<dbReference type="EMBL" id="JACOFV010000014">
    <property type="protein sequence ID" value="MBC3863372.1"/>
    <property type="molecule type" value="Genomic_DNA"/>
</dbReference>
<keyword evidence="11" id="KW-0443">Lipid metabolism</keyword>
<reference evidence="16" key="1">
    <citation type="submission" date="2020-08" db="EMBL/GenBank/DDBJ databases">
        <title>Novel species isolated from subtropical streams in China.</title>
        <authorList>
            <person name="Lu H."/>
        </authorList>
    </citation>
    <scope>NUCLEOTIDE SEQUENCE</scope>
    <source>
        <strain evidence="16">KACC 12607</strain>
    </source>
</reference>
<dbReference type="Proteomes" id="UP000634011">
    <property type="component" value="Unassembled WGS sequence"/>
</dbReference>
<dbReference type="Pfam" id="PF04116">
    <property type="entry name" value="FA_hydroxylase"/>
    <property type="match status" value="1"/>
</dbReference>
<evidence type="ECO:0000256" key="4">
    <source>
        <dbReference type="ARBA" id="ARBA00022692"/>
    </source>
</evidence>
<evidence type="ECO:0000256" key="14">
    <source>
        <dbReference type="SAM" id="Phobius"/>
    </source>
</evidence>
<keyword evidence="8" id="KW-0862">Zinc</keyword>
<protein>
    <submittedName>
        <fullName evidence="16">Sterol desaturase family protein</fullName>
    </submittedName>
</protein>
<dbReference type="GO" id="GO:0005506">
    <property type="term" value="F:iron ion binding"/>
    <property type="evidence" value="ECO:0007669"/>
    <property type="project" value="InterPro"/>
</dbReference>
<organism evidence="16 17">
    <name type="scientific">Undibacterium jejuense</name>
    <dbReference type="NCBI Taxonomy" id="1344949"/>
    <lineage>
        <taxon>Bacteria</taxon>
        <taxon>Pseudomonadati</taxon>
        <taxon>Pseudomonadota</taxon>
        <taxon>Betaproteobacteria</taxon>
        <taxon>Burkholderiales</taxon>
        <taxon>Oxalobacteraceae</taxon>
        <taxon>Undibacterium</taxon>
    </lineage>
</organism>
<feature type="transmembrane region" description="Helical" evidence="14">
    <location>
        <begin position="23"/>
        <end position="44"/>
    </location>
</feature>
<proteinExistence type="predicted"/>
<evidence type="ECO:0000313" key="16">
    <source>
        <dbReference type="EMBL" id="MBC3863372.1"/>
    </source>
</evidence>
<dbReference type="PANTHER" id="PTHR12863">
    <property type="entry name" value="FATTY ACID HYDROXYLASE"/>
    <property type="match status" value="1"/>
</dbReference>
<dbReference type="InterPro" id="IPR006694">
    <property type="entry name" value="Fatty_acid_hydroxylase"/>
</dbReference>
<feature type="transmembrane region" description="Helical" evidence="14">
    <location>
        <begin position="97"/>
        <end position="117"/>
    </location>
</feature>
<comment type="caution">
    <text evidence="16">The sequence shown here is derived from an EMBL/GenBank/DDBJ whole genome shotgun (WGS) entry which is preliminary data.</text>
</comment>
<feature type="transmembrane region" description="Helical" evidence="14">
    <location>
        <begin position="50"/>
        <end position="70"/>
    </location>
</feature>
<gene>
    <name evidence="16" type="ORF">H8K32_14805</name>
</gene>
<evidence type="ECO:0000256" key="6">
    <source>
        <dbReference type="ARBA" id="ARBA00022824"/>
    </source>
</evidence>
<dbReference type="InterPro" id="IPR014430">
    <property type="entry name" value="Scs7"/>
</dbReference>
<evidence type="ECO:0000256" key="11">
    <source>
        <dbReference type="ARBA" id="ARBA00023098"/>
    </source>
</evidence>
<keyword evidence="17" id="KW-1185">Reference proteome</keyword>